<comment type="caution">
    <text evidence="7">The sequence shown here is derived from an EMBL/GenBank/DDBJ whole genome shotgun (WGS) entry which is preliminary data.</text>
</comment>
<dbReference type="InterPro" id="IPR038418">
    <property type="entry name" value="6-PTP_synth/QueD_sf"/>
</dbReference>
<proteinExistence type="inferred from homology"/>
<comment type="pathway">
    <text evidence="1">Purine metabolism; 7-cyano-7-deazaguanine biosynthesis.</text>
</comment>
<dbReference type="Proteomes" id="UP000295793">
    <property type="component" value="Unassembled WGS sequence"/>
</dbReference>
<keyword evidence="8" id="KW-1185">Reference proteome</keyword>
<name>A0A4R3I687_9GAMM</name>
<gene>
    <name evidence="7" type="ORF">BCF53_1059</name>
</gene>
<accession>A0A4R3I687</accession>
<sequence length="283" mass="32057">MNRLFVDNLTVLDFSYFHPKRGVVGESWIVDVELMGELNEEGMVFDFGHVKKLLKQALDGGLDHTLAIPTELAGVSIEMLELNDEIKVEYRDSKGELAFAYQSPRDAVYLVDAERITIDSALPLLENHLNSLVPSNVKQVKLNLRTEDINGAFYHYSHGLKKHLGDCQRICHGHRSKIEIFKNGVRDTDTEQEWAQRFADIYLITDEDLLESEHKGLNHAGYDSEQGRFDVWLNPKQCYMMPTDTTVELIATHICSSLAAEQPDYSWRVKAFEGVQKGAIAGS</sequence>
<reference evidence="7 8" key="1">
    <citation type="submission" date="2019-03" db="EMBL/GenBank/DDBJ databases">
        <title>Genomic Encyclopedia of Archaeal and Bacterial Type Strains, Phase II (KMG-II): from individual species to whole genera.</title>
        <authorList>
            <person name="Goeker M."/>
        </authorList>
    </citation>
    <scope>NUCLEOTIDE SEQUENCE [LARGE SCALE GENOMIC DNA]</scope>
    <source>
        <strain evidence="7 8">DSM 15388</strain>
    </source>
</reference>
<evidence type="ECO:0000256" key="3">
    <source>
        <dbReference type="ARBA" id="ARBA00012982"/>
    </source>
</evidence>
<evidence type="ECO:0000256" key="5">
    <source>
        <dbReference type="ARBA" id="ARBA00031449"/>
    </source>
</evidence>
<evidence type="ECO:0000256" key="1">
    <source>
        <dbReference type="ARBA" id="ARBA00005061"/>
    </source>
</evidence>
<dbReference type="EMBL" id="SLZR01000005">
    <property type="protein sequence ID" value="TCS41584.1"/>
    <property type="molecule type" value="Genomic_DNA"/>
</dbReference>
<dbReference type="Gene3D" id="3.30.479.10">
    <property type="entry name" value="6-pyruvoyl tetrahydropterin synthase/QueD"/>
    <property type="match status" value="2"/>
</dbReference>
<dbReference type="UniPathway" id="UPA00391"/>
<organism evidence="7 8">
    <name type="scientific">Reinekea marinisedimentorum</name>
    <dbReference type="NCBI Taxonomy" id="230495"/>
    <lineage>
        <taxon>Bacteria</taxon>
        <taxon>Pseudomonadati</taxon>
        <taxon>Pseudomonadota</taxon>
        <taxon>Gammaproteobacteria</taxon>
        <taxon>Oceanospirillales</taxon>
        <taxon>Saccharospirillaceae</taxon>
        <taxon>Reinekea</taxon>
    </lineage>
</organism>
<dbReference type="RefSeq" id="WP_132700964.1">
    <property type="nucleotide sequence ID" value="NZ_SLZR01000005.1"/>
</dbReference>
<evidence type="ECO:0000256" key="2">
    <source>
        <dbReference type="ARBA" id="ARBA00008900"/>
    </source>
</evidence>
<evidence type="ECO:0000313" key="8">
    <source>
        <dbReference type="Proteomes" id="UP000295793"/>
    </source>
</evidence>
<dbReference type="InterPro" id="IPR007115">
    <property type="entry name" value="6-PTP_synth/QueD"/>
</dbReference>
<dbReference type="EC" id="4.1.2.50" evidence="3"/>
<evidence type="ECO:0000256" key="6">
    <source>
        <dbReference type="ARBA" id="ARBA00048807"/>
    </source>
</evidence>
<dbReference type="OrthoDB" id="5820615at2"/>
<dbReference type="GO" id="GO:0070497">
    <property type="term" value="F:6-carboxytetrahydropterin synthase activity"/>
    <property type="evidence" value="ECO:0007669"/>
    <property type="project" value="UniProtKB-EC"/>
</dbReference>
<comment type="catalytic activity">
    <reaction evidence="6">
        <text>7,8-dihydroneopterin 3'-triphosphate + H2O = 6-carboxy-5,6,7,8-tetrahydropterin + triphosphate + acetaldehyde + 2 H(+)</text>
        <dbReference type="Rhea" id="RHEA:27966"/>
        <dbReference type="ChEBI" id="CHEBI:15343"/>
        <dbReference type="ChEBI" id="CHEBI:15377"/>
        <dbReference type="ChEBI" id="CHEBI:15378"/>
        <dbReference type="ChEBI" id="CHEBI:18036"/>
        <dbReference type="ChEBI" id="CHEBI:58462"/>
        <dbReference type="ChEBI" id="CHEBI:61032"/>
        <dbReference type="EC" id="4.1.2.50"/>
    </reaction>
</comment>
<protein>
    <recommendedName>
        <fullName evidence="4">6-carboxy-5,6,7,8-tetrahydropterin synthase</fullName>
        <ecNumber evidence="3">4.1.2.50</ecNumber>
    </recommendedName>
    <alternativeName>
        <fullName evidence="5">Queuosine biosynthesis protein QueD</fullName>
    </alternativeName>
</protein>
<dbReference type="AlphaFoldDB" id="A0A4R3I687"/>
<dbReference type="SUPFAM" id="SSF55620">
    <property type="entry name" value="Tetrahydrobiopterin biosynthesis enzymes-like"/>
    <property type="match status" value="2"/>
</dbReference>
<dbReference type="Pfam" id="PF01242">
    <property type="entry name" value="PTPS"/>
    <property type="match status" value="2"/>
</dbReference>
<comment type="similarity">
    <text evidence="2">Belongs to the PTPS family. QueD subfamily.</text>
</comment>
<evidence type="ECO:0000313" key="7">
    <source>
        <dbReference type="EMBL" id="TCS41584.1"/>
    </source>
</evidence>
<evidence type="ECO:0000256" key="4">
    <source>
        <dbReference type="ARBA" id="ARBA00018141"/>
    </source>
</evidence>